<evidence type="ECO:0000259" key="9">
    <source>
        <dbReference type="PROSITE" id="PS50837"/>
    </source>
</evidence>
<dbReference type="InterPro" id="IPR001611">
    <property type="entry name" value="Leu-rich_rpt"/>
</dbReference>
<dbReference type="Gene3D" id="3.80.10.10">
    <property type="entry name" value="Ribonuclease Inhibitor"/>
    <property type="match status" value="6"/>
</dbReference>
<dbReference type="InterPro" id="IPR032675">
    <property type="entry name" value="LRR_dom_sf"/>
</dbReference>
<feature type="compositionally biased region" description="Polar residues" evidence="7">
    <location>
        <begin position="66"/>
        <end position="75"/>
    </location>
</feature>
<evidence type="ECO:0000256" key="2">
    <source>
        <dbReference type="ARBA" id="ARBA00022490"/>
    </source>
</evidence>
<dbReference type="SUPFAM" id="SSF52047">
    <property type="entry name" value="RNI-like"/>
    <property type="match status" value="3"/>
</dbReference>
<dbReference type="InterPro" id="IPR027417">
    <property type="entry name" value="P-loop_NTPase"/>
</dbReference>
<feature type="region of interest" description="Disordered" evidence="7">
    <location>
        <begin position="53"/>
        <end position="152"/>
    </location>
</feature>
<dbReference type="FunFam" id="3.80.10.10:FF:000755">
    <property type="entry name" value="Si:ch211-213a13.2"/>
    <property type="match status" value="1"/>
</dbReference>
<dbReference type="PRINTS" id="PR00019">
    <property type="entry name" value="LEURICHRPT"/>
</dbReference>
<dbReference type="FunFam" id="3.80.10.10:FF:000551">
    <property type="entry name" value="Si:dkey-286j17.4"/>
    <property type="match status" value="1"/>
</dbReference>
<dbReference type="SMART" id="SM00368">
    <property type="entry name" value="LRR_RI"/>
    <property type="match status" value="25"/>
</dbReference>
<name>A0A8C1Y5R4_CYPCA</name>
<dbReference type="SMART" id="SM00365">
    <property type="entry name" value="LRR_SD22"/>
    <property type="match status" value="5"/>
</dbReference>
<dbReference type="InterPro" id="IPR051261">
    <property type="entry name" value="NLR"/>
</dbReference>
<dbReference type="Pfam" id="PF17776">
    <property type="entry name" value="NLRC4_HD2"/>
    <property type="match status" value="1"/>
</dbReference>
<keyword evidence="8" id="KW-0812">Transmembrane</keyword>
<protein>
    <recommendedName>
        <fullName evidence="9">NACHT domain-containing protein</fullName>
    </recommendedName>
</protein>
<dbReference type="PROSITE" id="PS51450">
    <property type="entry name" value="LRR"/>
    <property type="match status" value="2"/>
</dbReference>
<dbReference type="GO" id="GO:0005524">
    <property type="term" value="F:ATP binding"/>
    <property type="evidence" value="ECO:0007669"/>
    <property type="project" value="UniProtKB-KW"/>
</dbReference>
<dbReference type="Pfam" id="PF17779">
    <property type="entry name" value="WHD_NOD2"/>
    <property type="match status" value="1"/>
</dbReference>
<keyword evidence="6" id="KW-0067">ATP-binding</keyword>
<dbReference type="InterPro" id="IPR041267">
    <property type="entry name" value="NLRP_HD2"/>
</dbReference>
<evidence type="ECO:0000256" key="7">
    <source>
        <dbReference type="SAM" id="MobiDB-lite"/>
    </source>
</evidence>
<evidence type="ECO:0000256" key="6">
    <source>
        <dbReference type="ARBA" id="ARBA00022840"/>
    </source>
</evidence>
<keyword evidence="8" id="KW-0472">Membrane</keyword>
<dbReference type="InterPro" id="IPR007111">
    <property type="entry name" value="NACHT_NTPase"/>
</dbReference>
<evidence type="ECO:0000256" key="3">
    <source>
        <dbReference type="ARBA" id="ARBA00022614"/>
    </source>
</evidence>
<evidence type="ECO:0000256" key="5">
    <source>
        <dbReference type="ARBA" id="ARBA00022741"/>
    </source>
</evidence>
<dbReference type="GO" id="GO:0005737">
    <property type="term" value="C:cytoplasm"/>
    <property type="evidence" value="ECO:0007669"/>
    <property type="project" value="UniProtKB-SubCell"/>
</dbReference>
<dbReference type="Pfam" id="PF14484">
    <property type="entry name" value="FISNA"/>
    <property type="match status" value="1"/>
</dbReference>
<dbReference type="InterPro" id="IPR006553">
    <property type="entry name" value="Leu-rich_rpt_Cys-con_subtyp"/>
</dbReference>
<accession>A0A8C1Y5R4</accession>
<dbReference type="Pfam" id="PF05729">
    <property type="entry name" value="NACHT"/>
    <property type="match status" value="1"/>
</dbReference>
<evidence type="ECO:0000313" key="11">
    <source>
        <dbReference type="Proteomes" id="UP000694700"/>
    </source>
</evidence>
<dbReference type="FunFam" id="3.40.50.300:FF:000210">
    <property type="entry name" value="Si:dkey-16p6.1"/>
    <property type="match status" value="1"/>
</dbReference>
<keyword evidence="8" id="KW-1133">Transmembrane helix</keyword>
<evidence type="ECO:0000256" key="1">
    <source>
        <dbReference type="ARBA" id="ARBA00004496"/>
    </source>
</evidence>
<dbReference type="PROSITE" id="PS50837">
    <property type="entry name" value="NACHT"/>
    <property type="match status" value="1"/>
</dbReference>
<dbReference type="InterPro" id="IPR029495">
    <property type="entry name" value="NACHT-assoc"/>
</dbReference>
<dbReference type="FunFam" id="3.80.10.10:FF:000947">
    <property type="entry name" value="Si:dkey-286j17.4"/>
    <property type="match status" value="1"/>
</dbReference>
<dbReference type="Ensembl" id="ENSCCRT00015092567.1">
    <property type="protein sequence ID" value="ENSCCRP00015089673.1"/>
    <property type="gene ID" value="ENSCCRG00015036218.1"/>
</dbReference>
<keyword evidence="4" id="KW-0677">Repeat</keyword>
<feature type="domain" description="NACHT" evidence="9">
    <location>
        <begin position="372"/>
        <end position="506"/>
    </location>
</feature>
<dbReference type="SMART" id="SM00367">
    <property type="entry name" value="LRR_CC"/>
    <property type="match status" value="11"/>
</dbReference>
<organism evidence="10 11">
    <name type="scientific">Cyprinus carpio</name>
    <name type="common">Common carp</name>
    <dbReference type="NCBI Taxonomy" id="7962"/>
    <lineage>
        <taxon>Eukaryota</taxon>
        <taxon>Metazoa</taxon>
        <taxon>Chordata</taxon>
        <taxon>Craniata</taxon>
        <taxon>Vertebrata</taxon>
        <taxon>Euteleostomi</taxon>
        <taxon>Actinopterygii</taxon>
        <taxon>Neopterygii</taxon>
        <taxon>Teleostei</taxon>
        <taxon>Ostariophysi</taxon>
        <taxon>Cypriniformes</taxon>
        <taxon>Cyprinidae</taxon>
        <taxon>Cyprininae</taxon>
        <taxon>Cyprinus</taxon>
    </lineage>
</organism>
<keyword evidence="2" id="KW-0963">Cytoplasm</keyword>
<dbReference type="SMART" id="SM01288">
    <property type="entry name" value="FISNA"/>
    <property type="match status" value="1"/>
</dbReference>
<dbReference type="Proteomes" id="UP000694700">
    <property type="component" value="Unplaced"/>
</dbReference>
<evidence type="ECO:0000256" key="8">
    <source>
        <dbReference type="SAM" id="Phobius"/>
    </source>
</evidence>
<feature type="compositionally biased region" description="Polar residues" evidence="7">
    <location>
        <begin position="136"/>
        <end position="152"/>
    </location>
</feature>
<feature type="transmembrane region" description="Helical" evidence="8">
    <location>
        <begin position="680"/>
        <end position="707"/>
    </location>
</feature>
<feature type="transmembrane region" description="Helical" evidence="8">
    <location>
        <begin position="556"/>
        <end position="577"/>
    </location>
</feature>
<keyword evidence="5" id="KW-0547">Nucleotide-binding</keyword>
<keyword evidence="3" id="KW-0433">Leucine-rich repeat</keyword>
<evidence type="ECO:0000256" key="4">
    <source>
        <dbReference type="ARBA" id="ARBA00022737"/>
    </source>
</evidence>
<dbReference type="CDD" id="cd00116">
    <property type="entry name" value="LRR_RI"/>
    <property type="match status" value="1"/>
</dbReference>
<dbReference type="InterPro" id="IPR041075">
    <property type="entry name" value="NOD1/2_WH"/>
</dbReference>
<reference evidence="10" key="1">
    <citation type="submission" date="2025-08" db="UniProtKB">
        <authorList>
            <consortium name="Ensembl"/>
        </authorList>
    </citation>
    <scope>IDENTIFICATION</scope>
</reference>
<proteinExistence type="predicted"/>
<dbReference type="Gene3D" id="3.40.50.300">
    <property type="entry name" value="P-loop containing nucleotide triphosphate hydrolases"/>
    <property type="match status" value="1"/>
</dbReference>
<feature type="compositionally biased region" description="Polar residues" evidence="7">
    <location>
        <begin position="97"/>
        <end position="112"/>
    </location>
</feature>
<dbReference type="Pfam" id="PF13516">
    <property type="entry name" value="LRR_6"/>
    <property type="match status" value="16"/>
</dbReference>
<dbReference type="FunFam" id="3.80.10.10:FF:001632">
    <property type="entry name" value="Uncharacterized protein"/>
    <property type="match status" value="1"/>
</dbReference>
<comment type="subcellular location">
    <subcellularLocation>
        <location evidence="1">Cytoplasm</location>
    </subcellularLocation>
</comment>
<evidence type="ECO:0000313" key="10">
    <source>
        <dbReference type="Ensembl" id="ENSCCRP00015089673.1"/>
    </source>
</evidence>
<sequence>MADCLHKSMLYCLHWHFYCSMSEELGNDCPSKMSLPEEESVRSGSHVFSSVSVKSDVSLDPPPNLSEKTPSSPTKSVRLGSHVFSSVSVKSDHSKTDIPNFSEKTPTSPTKSVRSDSHVFSSVSVKSDCSKDVQPPNISEETPSSPTKSYKGQKTTINIGAEFTRWQTLKAQKGLKSDVELATFLLNRVQYEKSASEFQTYRLRKEFSENRLWIFQDLENKIVVFLKNQLEKLKKILQKENTQYFVQDFNEGMCSIKEAALDITLYFLRDMKQEKLADTLEDELVLIHQRQLKSNLKRKYQCVFEGIAKHGDSTLLNNIYTDLYITLGGSEQVNTEHEVRQIEVAFRRHESQEIQVECTNLFEAPEQDKEIRTVLTKGVAGIGKSVSVQKFIVDWAEEKENQDISFVFPLPFREMNLKEEENQSLMSLISQFFPEIKGLNLTRRSQFKVLFILDGLDECRLPLNFDGNETWRDVSSPASLDVLLTNLIKGNLLPSALIWITTRPAAASKIPPDCIDRLTEIRGFNDAQKEEYFRKRFTDENQANKIVDLVKQSKSLFIMCYIPVFCWISATVLQNILEIKRKNYMKNAKFVDASNTEDTPKTLTQMYTHFLRFQIQQSRRKYDVSWDKDTILSLGKLAFHQLERNNLIFYDTDLEACGIDVSKASVYSGMCTQIFKEETGIILGTMYCFVHLSIQEFIAALYAHLFLDLNNKSVFDQDSTEQENKSEILTDLLKTAVDKALESDNGHLDLFLRFLLGLSLESNRPLLRGLLTQQDSNDQSYKEIVQYIKQKLDSNLSPERSINLFHCLNELNDHTLVKEIQSQLNKGSLSSADLSPAQWSAVAFVLLTSEEELEEFDLQKFKKSDECFFRLLEVVKTSKRALLNECDLTDRSCSALAPVLVSDSNLKELNMNRNNLQDSGVKKLCIGLKSTNCKLEILRLSKCDLTGKICSALASVLRSDSSSLKELDLSNNNLQDSGVKLLSGGLKENCKLEKLRLSECNVTEEGYKALASALRLNPSHLIELDLTGNDPGQSGVKELSDLLHDPNCQLQTLRLLGPAADEACQYVTGIVGKNLLLLRELNLSERELGDTRVNQITALLQDKHCKLNTLMLRDCGLTEESCSALATVLRSNPSLKELDMSNNNLQDSGVKKLQNGLGNIKCTLEKLGLSGCSITEDGYKALASALRSNPSHLTELDLRGNDPGPSGVKQLYDLLQDPNCKLKTLRFLGPAADEACQYVTGIVGKNPLLLRELNLSNHELEDTNMKRLAALLQDKHCTLNTLTLCRCSITVKQCLILTSALKSNPSHLRELNLSENKLQNRGVKILCDVLKDSHCKLERLRLRYCDMTNEGCSALTSALQSNPSNLRELDLSGNPLGVENLGVLLRNPEFKLEILAMCGCSITEKQCLSLSSALRSNLSHLRELDLSENELKNTGVNHLCDVLKDSNCKLERLRLGCCDVTDEGCSAVTSALKSNPSHLRELDLSGNQLGDSGVKYLCDLLMNPQCKLEILDLCGCRITEKQCLILILGLCSNPSHLRELNLSENQMKNSGVNHLCDVLKDSQCKLKRLRLRYCDITDEGCSALTSALNSNPSHLRELDLSGNKVKNKGVKHLCDILKNLDCKLERLSLNDCGITDVACLAQHLAKTKALHFLKELDLKKNKIGNSKKQLSKALKDSNCNLNLDSEQRLFRSGWFYIVKSTGLDQTPSDEGPQK</sequence>
<dbReference type="PANTHER" id="PTHR24106">
    <property type="entry name" value="NACHT, LRR AND CARD DOMAINS-CONTAINING"/>
    <property type="match status" value="1"/>
</dbReference>